<reference evidence="4" key="1">
    <citation type="submission" date="2025-08" db="UniProtKB">
        <authorList>
            <consortium name="Ensembl"/>
        </authorList>
    </citation>
    <scope>IDENTIFICATION</scope>
</reference>
<organism evidence="4 5">
    <name type="scientific">Hippocampus comes</name>
    <name type="common">Tiger tail seahorse</name>
    <dbReference type="NCBI Taxonomy" id="109280"/>
    <lineage>
        <taxon>Eukaryota</taxon>
        <taxon>Metazoa</taxon>
        <taxon>Chordata</taxon>
        <taxon>Craniata</taxon>
        <taxon>Vertebrata</taxon>
        <taxon>Euteleostomi</taxon>
        <taxon>Actinopterygii</taxon>
        <taxon>Neopterygii</taxon>
        <taxon>Teleostei</taxon>
        <taxon>Neoteleostei</taxon>
        <taxon>Acanthomorphata</taxon>
        <taxon>Syngnathiaria</taxon>
        <taxon>Syngnathiformes</taxon>
        <taxon>Syngnathoidei</taxon>
        <taxon>Syngnathidae</taxon>
        <taxon>Hippocampus</taxon>
    </lineage>
</organism>
<comment type="similarity">
    <text evidence="1">Belongs to the CBP3 family.</text>
</comment>
<dbReference type="GO" id="GO:0034551">
    <property type="term" value="P:mitochondrial respiratory chain complex III assembly"/>
    <property type="evidence" value="ECO:0007669"/>
    <property type="project" value="TreeGrafter"/>
</dbReference>
<evidence type="ECO:0000256" key="1">
    <source>
        <dbReference type="ARBA" id="ARBA00006407"/>
    </source>
</evidence>
<dbReference type="Pfam" id="PF03981">
    <property type="entry name" value="Ubiq_cyt_C_chap"/>
    <property type="match status" value="1"/>
</dbReference>
<dbReference type="AlphaFoldDB" id="A0A3Q2YDP6"/>
<keyword evidence="5" id="KW-1185">Reference proteome</keyword>
<dbReference type="GO" id="GO:0005739">
    <property type="term" value="C:mitochondrion"/>
    <property type="evidence" value="ECO:0007669"/>
    <property type="project" value="TreeGrafter"/>
</dbReference>
<reference evidence="4" key="2">
    <citation type="submission" date="2025-09" db="UniProtKB">
        <authorList>
            <consortium name="Ensembl"/>
        </authorList>
    </citation>
    <scope>IDENTIFICATION</scope>
</reference>
<dbReference type="PANTHER" id="PTHR12184">
    <property type="entry name" value="UBIQUINOL-CYTOCHROME C REDUCTASE COMPLEX ASSEMBLY FACTOR 1 FAMILY MEMBER"/>
    <property type="match status" value="1"/>
</dbReference>
<name>A0A3Q2YDP6_HIPCM</name>
<feature type="domain" description="Ubiquinol-cytochrome c chaperone" evidence="3">
    <location>
        <begin position="67"/>
        <end position="197"/>
    </location>
</feature>
<dbReference type="Proteomes" id="UP000264820">
    <property type="component" value="Unplaced"/>
</dbReference>
<feature type="region of interest" description="Disordered" evidence="2">
    <location>
        <begin position="1"/>
        <end position="38"/>
    </location>
</feature>
<dbReference type="InterPro" id="IPR021150">
    <property type="entry name" value="Ubiq_cyt_c_chap"/>
</dbReference>
<dbReference type="PANTHER" id="PTHR12184:SF1">
    <property type="entry name" value="UBIQUINOL-CYTOCHROME-C REDUCTASE COMPLEX ASSEMBLY FACTOR 1"/>
    <property type="match status" value="1"/>
</dbReference>
<dbReference type="Ensembl" id="ENSHCOT00000018471.1">
    <property type="protein sequence ID" value="ENSHCOP00000011381.1"/>
    <property type="gene ID" value="ENSHCOG00000014217.1"/>
</dbReference>
<evidence type="ECO:0000256" key="2">
    <source>
        <dbReference type="SAM" id="MobiDB-lite"/>
    </source>
</evidence>
<sequence length="225" mass="25276">VAKSPTCSASEPTPALPARPPARGLPGPGVKETPAPTEEEVGGFTKLIEAMGFTGPLKYNKWVRWWCSLPDTLNSWFLVAQLHVWMCLVRMRQEGRAGKYMCRYVVHSMWEDVEQRSKIMGVSEVTLKAMTETFYAALFGYDEGVLSSDCILAAALWRNLFNCQCEDSAQLELMVEYVRKQMQFIDSLDGEDLLLTGEVKWRPLLEENAQSILKVATPTYNDAGL</sequence>
<protein>
    <submittedName>
        <fullName evidence="4">Ubiquinol-cytochrome c reductase complex assembly factor 1</fullName>
    </submittedName>
</protein>
<evidence type="ECO:0000313" key="4">
    <source>
        <dbReference type="Ensembl" id="ENSHCOP00000011381.1"/>
    </source>
</evidence>
<dbReference type="GeneTree" id="ENSGT00390000018118"/>
<dbReference type="InterPro" id="IPR007129">
    <property type="entry name" value="Ubiqinol_cyt_c_chaperone_CPB3"/>
</dbReference>
<accession>A0A3Q2YDP6</accession>
<evidence type="ECO:0000259" key="3">
    <source>
        <dbReference type="Pfam" id="PF03981"/>
    </source>
</evidence>
<evidence type="ECO:0000313" key="5">
    <source>
        <dbReference type="Proteomes" id="UP000264820"/>
    </source>
</evidence>
<feature type="compositionally biased region" description="Polar residues" evidence="2">
    <location>
        <begin position="1"/>
        <end position="11"/>
    </location>
</feature>
<proteinExistence type="inferred from homology"/>